<evidence type="ECO:0000313" key="2">
    <source>
        <dbReference type="Proteomes" id="UP001228049"/>
    </source>
</evidence>
<dbReference type="EMBL" id="JASDAP010000013">
    <property type="protein sequence ID" value="KAK1892814.1"/>
    <property type="molecule type" value="Genomic_DNA"/>
</dbReference>
<sequence>MSDSEDMAEFASIVERIERGEVSEIRMIYGPSDSSGLSVILLPTANSTEPACRAVRGGEGCCQTLTAACNNAFHSSMSHCIVSW</sequence>
<proteinExistence type="predicted"/>
<reference evidence="1" key="1">
    <citation type="submission" date="2023-04" db="EMBL/GenBank/DDBJ databases">
        <title>Chromosome-level genome of Chaenocephalus aceratus.</title>
        <authorList>
            <person name="Park H."/>
        </authorList>
    </citation>
    <scope>NUCLEOTIDE SEQUENCE</scope>
    <source>
        <strain evidence="1">DE</strain>
        <tissue evidence="1">Muscle</tissue>
    </source>
</reference>
<gene>
    <name evidence="1" type="ORF">KUDE01_007886</name>
</gene>
<protein>
    <submittedName>
        <fullName evidence="1">Ubiquitin carboxyl-terminal hydrolase MINDY-3</fullName>
    </submittedName>
</protein>
<dbReference type="Proteomes" id="UP001228049">
    <property type="component" value="Unassembled WGS sequence"/>
</dbReference>
<dbReference type="AlphaFoldDB" id="A0AAD9C3H3"/>
<keyword evidence="1" id="KW-0378">Hydrolase</keyword>
<comment type="caution">
    <text evidence="1">The sequence shown here is derived from an EMBL/GenBank/DDBJ whole genome shotgun (WGS) entry which is preliminary data.</text>
</comment>
<keyword evidence="2" id="KW-1185">Reference proteome</keyword>
<accession>A0AAD9C3H3</accession>
<organism evidence="1 2">
    <name type="scientific">Dissostichus eleginoides</name>
    <name type="common">Patagonian toothfish</name>
    <name type="synonym">Dissostichus amissus</name>
    <dbReference type="NCBI Taxonomy" id="100907"/>
    <lineage>
        <taxon>Eukaryota</taxon>
        <taxon>Metazoa</taxon>
        <taxon>Chordata</taxon>
        <taxon>Craniata</taxon>
        <taxon>Vertebrata</taxon>
        <taxon>Euteleostomi</taxon>
        <taxon>Actinopterygii</taxon>
        <taxon>Neopterygii</taxon>
        <taxon>Teleostei</taxon>
        <taxon>Neoteleostei</taxon>
        <taxon>Acanthomorphata</taxon>
        <taxon>Eupercaria</taxon>
        <taxon>Perciformes</taxon>
        <taxon>Notothenioidei</taxon>
        <taxon>Nototheniidae</taxon>
        <taxon>Dissostichus</taxon>
    </lineage>
</organism>
<evidence type="ECO:0000313" key="1">
    <source>
        <dbReference type="EMBL" id="KAK1892814.1"/>
    </source>
</evidence>
<dbReference type="GO" id="GO:0016787">
    <property type="term" value="F:hydrolase activity"/>
    <property type="evidence" value="ECO:0007669"/>
    <property type="project" value="UniProtKB-KW"/>
</dbReference>
<name>A0AAD9C3H3_DISEL</name>